<evidence type="ECO:0000256" key="4">
    <source>
        <dbReference type="ARBA" id="ARBA00022679"/>
    </source>
</evidence>
<feature type="region of interest" description="Disordered" evidence="7">
    <location>
        <begin position="1"/>
        <end position="250"/>
    </location>
</feature>
<dbReference type="PANTHER" id="PTHR45670:SF1">
    <property type="entry name" value="E3 UBIQUITIN-PROTEIN LIGASE HECTD1"/>
    <property type="match status" value="1"/>
</dbReference>
<dbReference type="PROSITE" id="PS50237">
    <property type="entry name" value="HECT"/>
    <property type="match status" value="1"/>
</dbReference>
<reference evidence="9" key="1">
    <citation type="journal article" date="2020" name="Nat. Commun.">
        <title>Large-scale genome sequencing of mycorrhizal fungi provides insights into the early evolution of symbiotic traits.</title>
        <authorList>
            <person name="Miyauchi S."/>
            <person name="Kiss E."/>
            <person name="Kuo A."/>
            <person name="Drula E."/>
            <person name="Kohler A."/>
            <person name="Sanchez-Garcia M."/>
            <person name="Morin E."/>
            <person name="Andreopoulos B."/>
            <person name="Barry K.W."/>
            <person name="Bonito G."/>
            <person name="Buee M."/>
            <person name="Carver A."/>
            <person name="Chen C."/>
            <person name="Cichocki N."/>
            <person name="Clum A."/>
            <person name="Culley D."/>
            <person name="Crous P.W."/>
            <person name="Fauchery L."/>
            <person name="Girlanda M."/>
            <person name="Hayes R.D."/>
            <person name="Keri Z."/>
            <person name="LaButti K."/>
            <person name="Lipzen A."/>
            <person name="Lombard V."/>
            <person name="Magnuson J."/>
            <person name="Maillard F."/>
            <person name="Murat C."/>
            <person name="Nolan M."/>
            <person name="Ohm R.A."/>
            <person name="Pangilinan J."/>
            <person name="Pereira M.F."/>
            <person name="Perotto S."/>
            <person name="Peter M."/>
            <person name="Pfister S."/>
            <person name="Riley R."/>
            <person name="Sitrit Y."/>
            <person name="Stielow J.B."/>
            <person name="Szollosi G."/>
            <person name="Zifcakova L."/>
            <person name="Stursova M."/>
            <person name="Spatafora J.W."/>
            <person name="Tedersoo L."/>
            <person name="Vaario L.M."/>
            <person name="Yamada A."/>
            <person name="Yan M."/>
            <person name="Wang P."/>
            <person name="Xu J."/>
            <person name="Bruns T."/>
            <person name="Baldrian P."/>
            <person name="Vilgalys R."/>
            <person name="Dunand C."/>
            <person name="Henrissat B."/>
            <person name="Grigoriev I.V."/>
            <person name="Hibbett D."/>
            <person name="Nagy L.G."/>
            <person name="Martin F.M."/>
        </authorList>
    </citation>
    <scope>NUCLEOTIDE SEQUENCE</scope>
    <source>
        <strain evidence="9">UP504</strain>
    </source>
</reference>
<feature type="compositionally biased region" description="Low complexity" evidence="7">
    <location>
        <begin position="90"/>
        <end position="100"/>
    </location>
</feature>
<dbReference type="GO" id="GO:0016607">
    <property type="term" value="C:nuclear speck"/>
    <property type="evidence" value="ECO:0007669"/>
    <property type="project" value="TreeGrafter"/>
</dbReference>
<dbReference type="SMART" id="SM00119">
    <property type="entry name" value="HECTc"/>
    <property type="match status" value="1"/>
</dbReference>
<comment type="catalytic activity">
    <reaction evidence="1">
        <text>S-ubiquitinyl-[E2 ubiquitin-conjugating enzyme]-L-cysteine + [acceptor protein]-L-lysine = [E2 ubiquitin-conjugating enzyme]-L-cysteine + N(6)-ubiquitinyl-[acceptor protein]-L-lysine.</text>
        <dbReference type="EC" id="2.3.2.26"/>
    </reaction>
</comment>
<dbReference type="EMBL" id="MU129031">
    <property type="protein sequence ID" value="KAF9509637.1"/>
    <property type="molecule type" value="Genomic_DNA"/>
</dbReference>
<feature type="region of interest" description="Disordered" evidence="7">
    <location>
        <begin position="858"/>
        <end position="880"/>
    </location>
</feature>
<dbReference type="GO" id="GO:0043161">
    <property type="term" value="P:proteasome-mediated ubiquitin-dependent protein catabolic process"/>
    <property type="evidence" value="ECO:0007669"/>
    <property type="project" value="TreeGrafter"/>
</dbReference>
<evidence type="ECO:0000256" key="2">
    <source>
        <dbReference type="ARBA" id="ARBA00006331"/>
    </source>
</evidence>
<evidence type="ECO:0000256" key="1">
    <source>
        <dbReference type="ARBA" id="ARBA00000885"/>
    </source>
</evidence>
<feature type="compositionally biased region" description="Polar residues" evidence="7">
    <location>
        <begin position="216"/>
        <end position="225"/>
    </location>
</feature>
<dbReference type="SUPFAM" id="SSF48371">
    <property type="entry name" value="ARM repeat"/>
    <property type="match status" value="1"/>
</dbReference>
<protein>
    <recommendedName>
        <fullName evidence="3">HECT-type E3 ubiquitin transferase</fullName>
        <ecNumber evidence="3">2.3.2.26</ecNumber>
    </recommendedName>
</protein>
<dbReference type="Pfam" id="PF00632">
    <property type="entry name" value="HECT"/>
    <property type="match status" value="1"/>
</dbReference>
<dbReference type="Gene3D" id="1.25.10.10">
    <property type="entry name" value="Leucine-rich Repeat Variant"/>
    <property type="match status" value="1"/>
</dbReference>
<evidence type="ECO:0000256" key="6">
    <source>
        <dbReference type="PROSITE-ProRule" id="PRU00104"/>
    </source>
</evidence>
<feature type="compositionally biased region" description="Pro residues" evidence="7">
    <location>
        <begin position="1205"/>
        <end position="1221"/>
    </location>
</feature>
<evidence type="ECO:0000256" key="7">
    <source>
        <dbReference type="SAM" id="MobiDB-lite"/>
    </source>
</evidence>
<dbReference type="Pfam" id="PF25579">
    <property type="entry name" value="TPR_TRIP12_N"/>
    <property type="match status" value="1"/>
</dbReference>
<dbReference type="InterPro" id="IPR016024">
    <property type="entry name" value="ARM-type_fold"/>
</dbReference>
<dbReference type="Gene3D" id="3.30.2410.10">
    <property type="entry name" value="Hect, E3 ligase catalytic domain"/>
    <property type="match status" value="1"/>
</dbReference>
<comment type="similarity">
    <text evidence="2">Belongs to the UPL family. K-HECT subfamily.</text>
</comment>
<organism evidence="9 10">
    <name type="scientific">Hydnum rufescens UP504</name>
    <dbReference type="NCBI Taxonomy" id="1448309"/>
    <lineage>
        <taxon>Eukaryota</taxon>
        <taxon>Fungi</taxon>
        <taxon>Dikarya</taxon>
        <taxon>Basidiomycota</taxon>
        <taxon>Agaricomycotina</taxon>
        <taxon>Agaricomycetes</taxon>
        <taxon>Cantharellales</taxon>
        <taxon>Hydnaceae</taxon>
        <taxon>Hydnum</taxon>
    </lineage>
</organism>
<feature type="region of interest" description="Disordered" evidence="7">
    <location>
        <begin position="668"/>
        <end position="705"/>
    </location>
</feature>
<dbReference type="Gene3D" id="3.90.1750.10">
    <property type="entry name" value="Hect, E3 ligase catalytic domains"/>
    <property type="match status" value="2"/>
</dbReference>
<evidence type="ECO:0000259" key="8">
    <source>
        <dbReference type="PROSITE" id="PS50237"/>
    </source>
</evidence>
<feature type="region of interest" description="Disordered" evidence="7">
    <location>
        <begin position="1125"/>
        <end position="1234"/>
    </location>
</feature>
<dbReference type="InterPro" id="IPR035983">
    <property type="entry name" value="Hect_E3_ubiquitin_ligase"/>
</dbReference>
<feature type="compositionally biased region" description="Acidic residues" evidence="7">
    <location>
        <begin position="195"/>
        <end position="206"/>
    </location>
</feature>
<dbReference type="OrthoDB" id="423283at2759"/>
<keyword evidence="5 6" id="KW-0833">Ubl conjugation pathway</keyword>
<evidence type="ECO:0000313" key="9">
    <source>
        <dbReference type="EMBL" id="KAF9509637.1"/>
    </source>
</evidence>
<gene>
    <name evidence="9" type="ORF">BS47DRAFT_1348916</name>
</gene>
<comment type="caution">
    <text evidence="9">The sequence shown here is derived from an EMBL/GenBank/DDBJ whole genome shotgun (WGS) entry which is preliminary data.</text>
</comment>
<feature type="compositionally biased region" description="Pro residues" evidence="7">
    <location>
        <begin position="229"/>
        <end position="242"/>
    </location>
</feature>
<dbReference type="GO" id="GO:0061630">
    <property type="term" value="F:ubiquitin protein ligase activity"/>
    <property type="evidence" value="ECO:0007669"/>
    <property type="project" value="UniProtKB-EC"/>
</dbReference>
<dbReference type="Proteomes" id="UP000886523">
    <property type="component" value="Unassembled WGS sequence"/>
</dbReference>
<feature type="compositionally biased region" description="Basic and acidic residues" evidence="7">
    <location>
        <begin position="1173"/>
        <end position="1184"/>
    </location>
</feature>
<dbReference type="GO" id="GO:0000209">
    <property type="term" value="P:protein polyubiquitination"/>
    <property type="evidence" value="ECO:0007669"/>
    <property type="project" value="TreeGrafter"/>
</dbReference>
<feature type="compositionally biased region" description="Low complexity" evidence="7">
    <location>
        <begin position="1137"/>
        <end position="1168"/>
    </location>
</feature>
<proteinExistence type="inferred from homology"/>
<sequence>MSSPNSAAQVTSSTTPASSSSAPVTRSSARRAQQTQETTSSSASAPSARSITTTGRTRSSSTKGKQRSQQTLENSPVPVSLADSKRAAPEPDTSSPSPSDNDVDSPRPPPAKKARITRNTTKAATSKSQKKGMTRKNKSSTPSMAAKSRATKSRAIGGSSATVRDNDVDMLDGDPHSEPENLDDSMDIQEKPHVEDEENESDDDIVDGNRDLRNNDPINAGSSGTADAVPPPPTSAAAPNPPSAFGEDHPSAMAMFSSDFRSLGAHMLAQSTKLKGYLAAIKPSSDPTVRFAALQELNELLVMSNEDTLSGYFQVDAFVKELIGILGGKPLAGDEDEDDGGDDEGEEEEDAALAAALAMSTGSVLPGDENPEAQVLASRCLYNLMEALPGSAHTIVYHGAVPALCSKLLEIQFIDLAEQNISTLDKISEECASSVARQGGLPALLNFLDFFNTSVQRTALHAAANCCRNASPDVFKTIRESFPIIRNVLSYPDQRLVESASLCVIRTIESYHRTQPDLLDELLVQDDMGLVRAIIALLLPAGGSPVISTSTYTLFLRALSTAAKASPKTTIALLEADIASTVYQILTGVIPSASVEGAEGTSDQGVAGTLADMAVMQNLAHRPKEQVEEALSLISELMPPLPKDGVFDHRAYSEKSLSRLIKSKAKADRAAARQSKLSPSGPPTPVAQDESPDGPDSKDGLDTVSNDSVMRASSPIFQHPAESTRPPSAISAAATASVTRLELLRGKPDLIARFMGMIVPILVEVYAASVALNIRTRTLTGLLKACSFLEPVALLKVVENVPLASFIGSILSTRDQQTLVAGALQLVELLLIKLPTEYYSAFRREGVLHEIETIADQELTPKVKTEPPSSTTNTPAPDDLHTASSIIMAASAVRRPSSHVDPQDANILRGRVIRFRYLSDGVMEAASNAAIGSTFETLRIVVARLSDINASEAEARESLKMIGDLFSTRDTSLSSFELIKSGLVGGLLSFATADDRYTLILEMLAGSGDLPISQSPFATLVKRLQESLTRMESFEVVTVSPSGDDSRRNSASLLARQLRLRLVGEGSDIPKSCTNITVSIHAIATFQALHDYLRPRVSSQGLPPGSRISGMLAAFAAAAGIPSSALGRPPNSATGQSVAGSSSTTDDASTATATTSTAAATGSSTVTTGNGEEASKHGKAENGPRRSRRLSAKDVSMSGATAPTTPAPSPSVPKAPAPPSQGPSEPRTESIEMDDPEEGFIDAEMFDDEERHSPTNEKTVNLAVADDGDKVVAQTPDGTRVATPNPMRDGPAADSMPLRRHQFSIEGHTLPLETTVYGAIHQHEARRSAKPSLYLSTIWSGVYTIKFKKASGPARLPDNPADLIDRAGSPPASAVPDDSPHSKILRLLRVLQKIHVDAHERASMGTSHTEVLPESAFINNKLTAKLTRQLEEPMIVASACLPDWAVDLPQNFPFLFPFATRFSFLQSTSFGYARLILKWQNQQSRAGDSNSRRDDTFGYLGRLQRQKVRISRKHLLESAIKVLELYGSSSSVLEVEYFEEVGTGLGPTLEFYSLVSKEFARRNIKMWHDADVNSPGPYVHHPTGLYPAPFGAVEILKEEKTTGKKRSDIFRTIDSSLAKSLRRVEEYVDAQCLIETDPYLSAEEREKALSSIQINGATLSDLALDFTAPGYDIELQPGGKDTAVDHTNVREYIDQVLDTFLGNGVKLPVKAFREGFSKVFPISDLQTFSSDEILTIFGNPHEDWTLSDALKADHGFNADSRSFKELVQVMSSYDAVTRREFLQFMTGSPKLPIGGFRGLTPPLTVVRKPHEPPLSPDDYLPSVMTCVNYLKLPAYSSKEVLAAKLQIAMKEGGGSFHLS</sequence>
<name>A0A9P6APN7_9AGAM</name>
<feature type="domain" description="HECT" evidence="8">
    <location>
        <begin position="1610"/>
        <end position="1859"/>
    </location>
</feature>
<feature type="region of interest" description="Disordered" evidence="7">
    <location>
        <begin position="1273"/>
        <end position="1293"/>
    </location>
</feature>
<accession>A0A9P6APN7</accession>
<dbReference type="Gene3D" id="3.30.2160.10">
    <property type="entry name" value="Hect, E3 ligase catalytic domain"/>
    <property type="match status" value="1"/>
</dbReference>
<feature type="active site" description="Glycyl thioester intermediate" evidence="6">
    <location>
        <position position="1826"/>
    </location>
</feature>
<dbReference type="InterPro" id="IPR011989">
    <property type="entry name" value="ARM-like"/>
</dbReference>
<evidence type="ECO:0000256" key="3">
    <source>
        <dbReference type="ARBA" id="ARBA00012485"/>
    </source>
</evidence>
<dbReference type="InterPro" id="IPR057948">
    <property type="entry name" value="TPR_TRIP12_N"/>
</dbReference>
<keyword evidence="4" id="KW-0808">Transferase</keyword>
<dbReference type="SUPFAM" id="SSF56204">
    <property type="entry name" value="Hect, E3 ligase catalytic domain"/>
    <property type="match status" value="1"/>
</dbReference>
<dbReference type="InterPro" id="IPR045322">
    <property type="entry name" value="HECTD1/TRIP12-like"/>
</dbReference>
<evidence type="ECO:0000313" key="10">
    <source>
        <dbReference type="Proteomes" id="UP000886523"/>
    </source>
</evidence>
<dbReference type="PANTHER" id="PTHR45670">
    <property type="entry name" value="E3 UBIQUITIN-PROTEIN LIGASE TRIP12"/>
    <property type="match status" value="1"/>
</dbReference>
<dbReference type="EC" id="2.3.2.26" evidence="3"/>
<feature type="compositionally biased region" description="Basic residues" evidence="7">
    <location>
        <begin position="128"/>
        <end position="138"/>
    </location>
</feature>
<keyword evidence="10" id="KW-1185">Reference proteome</keyword>
<dbReference type="InterPro" id="IPR000569">
    <property type="entry name" value="HECT_dom"/>
</dbReference>
<feature type="compositionally biased region" description="Low complexity" evidence="7">
    <location>
        <begin position="1"/>
        <end position="62"/>
    </location>
</feature>
<evidence type="ECO:0000256" key="5">
    <source>
        <dbReference type="ARBA" id="ARBA00022786"/>
    </source>
</evidence>